<dbReference type="InterPro" id="IPR016163">
    <property type="entry name" value="Ald_DH_C"/>
</dbReference>
<evidence type="ECO:0000256" key="3">
    <source>
        <dbReference type="ARBA" id="ARBA00023002"/>
    </source>
</evidence>
<accession>A0A151AHU6</accession>
<sequence>MESVNPATGEVLETYDDHTEADVDNALDRATGAFEEWRERPINERQVLLSRAAEVLRENQEEYAELMTEEMGKPITGARAEVEKCAWVCDFYAERADEFLADEVLGSEPESRSLVSYEPLGPVLAVMPWNFPFWQVFRFAAPHLTAGNVGLLKHASNVPGCAKAIEEVFSEAGYPEDVFSSLLVGSDAIEDMICDDRLAAVTLTGSEGAGRAVAETAGSEIKKSVLELGGSDPFVVLDDADVEAAAETGAQARTINSGQSCIAAKRFVVHEAVYDEFVERFTEEMESLSMGDPKDESTDIGPQAREDLVEDVHDQVERSVEAGARLRTGGERPDEEGNFYPPTVLTEVPRDAAAATEEVFGPAAAVFRVESEEEAIEVANDTDFGLGASLWTEDLDRGERLARRVEAGCVFVNELVKSDPRIPFGGVKNSGYGRELAEKGIHEFVNEKTVWVQSPEGSDDVATE</sequence>
<dbReference type="CDD" id="cd07100">
    <property type="entry name" value="ALDH_SSADH1_GabD1"/>
    <property type="match status" value="1"/>
</dbReference>
<comment type="caution">
    <text evidence="6">The sequence shown here is derived from an EMBL/GenBank/DDBJ whole genome shotgun (WGS) entry which is preliminary data.</text>
</comment>
<dbReference type="EMBL" id="LTAZ01000002">
    <property type="protein sequence ID" value="KYH27203.1"/>
    <property type="molecule type" value="Genomic_DNA"/>
</dbReference>
<dbReference type="InterPro" id="IPR044148">
    <property type="entry name" value="ALDH_GabD1-like"/>
</dbReference>
<dbReference type="InterPro" id="IPR016161">
    <property type="entry name" value="Ald_DH/histidinol_DH"/>
</dbReference>
<dbReference type="InterPro" id="IPR047110">
    <property type="entry name" value="GABD/Sad-like"/>
</dbReference>
<dbReference type="PATRIC" id="fig|1008153.3.peg.657"/>
<dbReference type="Gene3D" id="3.40.605.10">
    <property type="entry name" value="Aldehyde Dehydrogenase, Chain A, domain 1"/>
    <property type="match status" value="1"/>
</dbReference>
<dbReference type="AlphaFoldDB" id="A0A151AHU6"/>
<dbReference type="Pfam" id="PF00171">
    <property type="entry name" value="Aldedh"/>
    <property type="match status" value="1"/>
</dbReference>
<dbReference type="GO" id="GO:0004777">
    <property type="term" value="F:succinate-semialdehyde dehydrogenase (NAD+) activity"/>
    <property type="evidence" value="ECO:0007669"/>
    <property type="project" value="TreeGrafter"/>
</dbReference>
<evidence type="ECO:0000313" key="7">
    <source>
        <dbReference type="Proteomes" id="UP000075321"/>
    </source>
</evidence>
<keyword evidence="2" id="KW-0521">NADP</keyword>
<dbReference type="GO" id="GO:0008911">
    <property type="term" value="F:lactaldehyde dehydrogenase (NAD+) activity"/>
    <property type="evidence" value="ECO:0007669"/>
    <property type="project" value="UniProtKB-EC"/>
</dbReference>
<dbReference type="OrthoDB" id="6342at2157"/>
<evidence type="ECO:0000256" key="1">
    <source>
        <dbReference type="ARBA" id="ARBA00009986"/>
    </source>
</evidence>
<dbReference type="FunFam" id="3.40.605.10:FF:000012">
    <property type="entry name" value="NAD-dependent succinate-semialdehyde dehydrogenase"/>
    <property type="match status" value="1"/>
</dbReference>
<dbReference type="FunFam" id="3.40.309.10:FF:000010">
    <property type="entry name" value="Gamma-aminobutyraldehyde dehydrogenase"/>
    <property type="match status" value="1"/>
</dbReference>
<organism evidence="6 7">
    <name type="scientific">Halalkalicoccus paucihalophilus</name>
    <dbReference type="NCBI Taxonomy" id="1008153"/>
    <lineage>
        <taxon>Archaea</taxon>
        <taxon>Methanobacteriati</taxon>
        <taxon>Methanobacteriota</taxon>
        <taxon>Stenosarchaea group</taxon>
        <taxon>Halobacteria</taxon>
        <taxon>Halobacteriales</taxon>
        <taxon>Halococcaceae</taxon>
        <taxon>Halalkalicoccus</taxon>
    </lineage>
</organism>
<reference evidence="6 7" key="1">
    <citation type="submission" date="2016-02" db="EMBL/GenBank/DDBJ databases">
        <title>Genome sequence of Halalkalicoccus paucihalophilus DSM 24557.</title>
        <authorList>
            <person name="Poehlein A."/>
            <person name="Daniel R."/>
        </authorList>
    </citation>
    <scope>NUCLEOTIDE SEQUENCE [LARGE SCALE GENOMIC DNA]</scope>
    <source>
        <strain evidence="6 7">DSM 24557</strain>
    </source>
</reference>
<feature type="region of interest" description="Disordered" evidence="4">
    <location>
        <begin position="320"/>
        <end position="341"/>
    </location>
</feature>
<keyword evidence="3 6" id="KW-0560">Oxidoreductase</keyword>
<evidence type="ECO:0000256" key="2">
    <source>
        <dbReference type="ARBA" id="ARBA00022857"/>
    </source>
</evidence>
<dbReference type="PANTHER" id="PTHR43217">
    <property type="entry name" value="SUCCINATE SEMIALDEHYDE DEHYDROGENASE [NAD(P)+] SAD"/>
    <property type="match status" value="1"/>
</dbReference>
<dbReference type="PANTHER" id="PTHR43217:SF1">
    <property type="entry name" value="SUCCINATE SEMIALDEHYDE DEHYDROGENASE [NAD(P)+] SAD"/>
    <property type="match status" value="1"/>
</dbReference>
<gene>
    <name evidence="6" type="ORF">HAPAU_06550</name>
</gene>
<evidence type="ECO:0000313" key="6">
    <source>
        <dbReference type="EMBL" id="KYH27203.1"/>
    </source>
</evidence>
<evidence type="ECO:0000256" key="4">
    <source>
        <dbReference type="SAM" id="MobiDB-lite"/>
    </source>
</evidence>
<feature type="domain" description="Aldehyde dehydrogenase" evidence="5">
    <location>
        <begin position="1"/>
        <end position="450"/>
    </location>
</feature>
<dbReference type="Gene3D" id="3.40.309.10">
    <property type="entry name" value="Aldehyde Dehydrogenase, Chain A, domain 2"/>
    <property type="match status" value="1"/>
</dbReference>
<proteinExistence type="inferred from homology"/>
<dbReference type="RefSeq" id="WP_066379500.1">
    <property type="nucleotide sequence ID" value="NZ_LTAZ01000002.1"/>
</dbReference>
<dbReference type="Proteomes" id="UP000075321">
    <property type="component" value="Unassembled WGS sequence"/>
</dbReference>
<dbReference type="InterPro" id="IPR016162">
    <property type="entry name" value="Ald_DH_N"/>
</dbReference>
<comment type="similarity">
    <text evidence="1">Belongs to the aldehyde dehydrogenase family.</text>
</comment>
<dbReference type="InterPro" id="IPR015590">
    <property type="entry name" value="Aldehyde_DH_dom"/>
</dbReference>
<dbReference type="EC" id="1.2.1.22" evidence="6"/>
<evidence type="ECO:0000259" key="5">
    <source>
        <dbReference type="Pfam" id="PF00171"/>
    </source>
</evidence>
<dbReference type="SUPFAM" id="SSF53720">
    <property type="entry name" value="ALDH-like"/>
    <property type="match status" value="1"/>
</dbReference>
<name>A0A151AHU6_9EURY</name>
<protein>
    <submittedName>
        <fullName evidence="6">Lactaldehyde dehydrogenase</fullName>
        <ecNumber evidence="6">1.2.1.22</ecNumber>
    </submittedName>
</protein>
<keyword evidence="7" id="KW-1185">Reference proteome</keyword>